<dbReference type="NCBIfam" id="TIGR01557">
    <property type="entry name" value="myb_SHAQKYF"/>
    <property type="match status" value="1"/>
</dbReference>
<accession>A0A9Q1K7S0</accession>
<dbReference type="EMBL" id="JAKOGI010000273">
    <property type="protein sequence ID" value="KAJ8437994.1"/>
    <property type="molecule type" value="Genomic_DNA"/>
</dbReference>
<dbReference type="Proteomes" id="UP001153076">
    <property type="component" value="Unassembled WGS sequence"/>
</dbReference>
<keyword evidence="4" id="KW-0539">Nucleus</keyword>
<keyword evidence="3" id="KW-0804">Transcription</keyword>
<evidence type="ECO:0000256" key="2">
    <source>
        <dbReference type="ARBA" id="ARBA00023015"/>
    </source>
</evidence>
<comment type="subcellular location">
    <subcellularLocation>
        <location evidence="1">Nucleus</location>
    </subcellularLocation>
</comment>
<dbReference type="GO" id="GO:0003677">
    <property type="term" value="F:DNA binding"/>
    <property type="evidence" value="ECO:0007669"/>
    <property type="project" value="InterPro"/>
</dbReference>
<comment type="caution">
    <text evidence="6">The sequence shown here is derived from an EMBL/GenBank/DDBJ whole genome shotgun (WGS) entry which is preliminary data.</text>
</comment>
<evidence type="ECO:0000256" key="4">
    <source>
        <dbReference type="ARBA" id="ARBA00023242"/>
    </source>
</evidence>
<keyword evidence="2" id="KW-0805">Transcription regulation</keyword>
<dbReference type="InterPro" id="IPR006447">
    <property type="entry name" value="Myb_dom_plants"/>
</dbReference>
<evidence type="ECO:0000256" key="5">
    <source>
        <dbReference type="SAM" id="MobiDB-lite"/>
    </source>
</evidence>
<dbReference type="InterPro" id="IPR009057">
    <property type="entry name" value="Homeodomain-like_sf"/>
</dbReference>
<gene>
    <name evidence="6" type="ORF">Cgig2_029975</name>
</gene>
<feature type="region of interest" description="Disordered" evidence="5">
    <location>
        <begin position="46"/>
        <end position="68"/>
    </location>
</feature>
<dbReference type="GO" id="GO:0005634">
    <property type="term" value="C:nucleus"/>
    <property type="evidence" value="ECO:0007669"/>
    <property type="project" value="UniProtKB-SubCell"/>
</dbReference>
<evidence type="ECO:0000313" key="6">
    <source>
        <dbReference type="EMBL" id="KAJ8437994.1"/>
    </source>
</evidence>
<dbReference type="InterPro" id="IPR044841">
    <property type="entry name" value="LUX/BOA-like"/>
</dbReference>
<dbReference type="PANTHER" id="PTHR31442">
    <property type="entry name" value="HOMEODOMAIN-LIKE SUPERFAMILY PROTEIN-RELATED"/>
    <property type="match status" value="1"/>
</dbReference>
<keyword evidence="7" id="KW-1185">Reference proteome</keyword>
<dbReference type="SUPFAM" id="SSF46689">
    <property type="entry name" value="Homeodomain-like"/>
    <property type="match status" value="1"/>
</dbReference>
<dbReference type="OrthoDB" id="21225at2759"/>
<dbReference type="FunFam" id="1.10.10.60:FF:000007">
    <property type="entry name" value="Two-component response regulator"/>
    <property type="match status" value="1"/>
</dbReference>
<evidence type="ECO:0008006" key="8">
    <source>
        <dbReference type="Google" id="ProtNLM"/>
    </source>
</evidence>
<protein>
    <recommendedName>
        <fullName evidence="8">Response regulatory domain-containing protein</fullName>
    </recommendedName>
</protein>
<dbReference type="GO" id="GO:0003700">
    <property type="term" value="F:DNA-binding transcription factor activity"/>
    <property type="evidence" value="ECO:0007669"/>
    <property type="project" value="InterPro"/>
</dbReference>
<dbReference type="AlphaFoldDB" id="A0A9Q1K7S0"/>
<sequence length="499" mass="55260">MSADTDVAIMQKGLNDGATFYFVKPMILEILERVWQFALPQNPNRGPAPPFGMLGNENERRDPPNNNNNNINIINNNNNNFPTFLNIFNAREVLRFPQNRVLNQANNLMNHFEVGNVDVALGGRKKPKLIWTTALHNQFLEAVNKIGLDRAVPKKILEYMNVPGLKRENVASHLQDDNDNMNMNIVDLQKYRIFLKRISTQQGIPSNWNDRPFRSSFVLNEISFLTNNLQKQYQQLIGKSHEIGQTSTQVISPGEDSNQKAAAISFPTDIGRQATQGASEIVFNSNNPSSIFAHHQEALSTGSISIAGNFHGGIPTINEEMKNVQCVPTNYVGLRLTSNGELVGTLKDMPIVPEGDDIFANATNSINGANQAANAAHQEVIGNSTYPSDPNAPPNNLFGVENQVNAYVPNLMDIADATQQGPGFGLSQELLSSNHVDQEVFGSDLSFESYNMQGNAPGNVEGQFDLNDDFSLDCYYMQDHGQNFGDFIQDGGFDFTYLD</sequence>
<proteinExistence type="predicted"/>
<evidence type="ECO:0000256" key="1">
    <source>
        <dbReference type="ARBA" id="ARBA00004123"/>
    </source>
</evidence>
<dbReference type="PANTHER" id="PTHR31442:SF40">
    <property type="entry name" value="HOMEODOMAIN-LIKE SUPERFAMILY PROTEIN"/>
    <property type="match status" value="1"/>
</dbReference>
<name>A0A9Q1K7S0_9CARY</name>
<reference evidence="6" key="1">
    <citation type="submission" date="2022-04" db="EMBL/GenBank/DDBJ databases">
        <title>Carnegiea gigantea Genome sequencing and assembly v2.</title>
        <authorList>
            <person name="Copetti D."/>
            <person name="Sanderson M.J."/>
            <person name="Burquez A."/>
            <person name="Wojciechowski M.F."/>
        </authorList>
    </citation>
    <scope>NUCLEOTIDE SEQUENCE</scope>
    <source>
        <strain evidence="6">SGP5-SGP5p</strain>
        <tissue evidence="6">Aerial part</tissue>
    </source>
</reference>
<evidence type="ECO:0000313" key="7">
    <source>
        <dbReference type="Proteomes" id="UP001153076"/>
    </source>
</evidence>
<organism evidence="6 7">
    <name type="scientific">Carnegiea gigantea</name>
    <dbReference type="NCBI Taxonomy" id="171969"/>
    <lineage>
        <taxon>Eukaryota</taxon>
        <taxon>Viridiplantae</taxon>
        <taxon>Streptophyta</taxon>
        <taxon>Embryophyta</taxon>
        <taxon>Tracheophyta</taxon>
        <taxon>Spermatophyta</taxon>
        <taxon>Magnoliopsida</taxon>
        <taxon>eudicotyledons</taxon>
        <taxon>Gunneridae</taxon>
        <taxon>Pentapetalae</taxon>
        <taxon>Caryophyllales</taxon>
        <taxon>Cactineae</taxon>
        <taxon>Cactaceae</taxon>
        <taxon>Cactoideae</taxon>
        <taxon>Echinocereeae</taxon>
        <taxon>Carnegiea</taxon>
    </lineage>
</organism>
<evidence type="ECO:0000256" key="3">
    <source>
        <dbReference type="ARBA" id="ARBA00023163"/>
    </source>
</evidence>
<dbReference type="Gene3D" id="1.10.10.60">
    <property type="entry name" value="Homeodomain-like"/>
    <property type="match status" value="1"/>
</dbReference>